<dbReference type="GO" id="GO:0003700">
    <property type="term" value="F:DNA-binding transcription factor activity"/>
    <property type="evidence" value="ECO:0007669"/>
    <property type="project" value="InterPro"/>
</dbReference>
<organism evidence="5 6">
    <name type="scientific">Empedobacter brevis</name>
    <dbReference type="NCBI Taxonomy" id="247"/>
    <lineage>
        <taxon>Bacteria</taxon>
        <taxon>Pseudomonadati</taxon>
        <taxon>Bacteroidota</taxon>
        <taxon>Flavobacteriia</taxon>
        <taxon>Flavobacteriales</taxon>
        <taxon>Weeksellaceae</taxon>
        <taxon>Empedobacter</taxon>
    </lineage>
</organism>
<dbReference type="InterPro" id="IPR009057">
    <property type="entry name" value="Homeodomain-like_sf"/>
</dbReference>
<dbReference type="GO" id="GO:0043565">
    <property type="term" value="F:sequence-specific DNA binding"/>
    <property type="evidence" value="ECO:0007669"/>
    <property type="project" value="InterPro"/>
</dbReference>
<evidence type="ECO:0000313" key="5">
    <source>
        <dbReference type="EMBL" id="MDM1071446.1"/>
    </source>
</evidence>
<dbReference type="AlphaFoldDB" id="A0AAJ1QCH2"/>
<accession>A0AAJ1QCH2</accession>
<dbReference type="PANTHER" id="PTHR43280:SF32">
    <property type="entry name" value="TRANSCRIPTIONAL REGULATORY PROTEIN"/>
    <property type="match status" value="1"/>
</dbReference>
<evidence type="ECO:0000256" key="3">
    <source>
        <dbReference type="ARBA" id="ARBA00023163"/>
    </source>
</evidence>
<dbReference type="PANTHER" id="PTHR43280">
    <property type="entry name" value="ARAC-FAMILY TRANSCRIPTIONAL REGULATOR"/>
    <property type="match status" value="1"/>
</dbReference>
<dbReference type="PROSITE" id="PS01124">
    <property type="entry name" value="HTH_ARAC_FAMILY_2"/>
    <property type="match status" value="1"/>
</dbReference>
<dbReference type="SUPFAM" id="SSF46689">
    <property type="entry name" value="Homeodomain-like"/>
    <property type="match status" value="1"/>
</dbReference>
<keyword evidence="2" id="KW-0238">DNA-binding</keyword>
<protein>
    <submittedName>
        <fullName evidence="5">AraC family transcriptional regulator</fullName>
    </submittedName>
</protein>
<dbReference type="SMART" id="SM00342">
    <property type="entry name" value="HTH_ARAC"/>
    <property type="match status" value="1"/>
</dbReference>
<evidence type="ECO:0000256" key="1">
    <source>
        <dbReference type="ARBA" id="ARBA00023015"/>
    </source>
</evidence>
<evidence type="ECO:0000256" key="2">
    <source>
        <dbReference type="ARBA" id="ARBA00023125"/>
    </source>
</evidence>
<reference evidence="5" key="1">
    <citation type="submission" date="2020-06" db="EMBL/GenBank/DDBJ databases">
        <authorList>
            <person name="Dong N."/>
        </authorList>
    </citation>
    <scope>NUCLEOTIDE SEQUENCE</scope>
    <source>
        <strain evidence="5">R655-4</strain>
    </source>
</reference>
<dbReference type="EMBL" id="JACAGJ010000001">
    <property type="protein sequence ID" value="MDM1071446.1"/>
    <property type="molecule type" value="Genomic_DNA"/>
</dbReference>
<gene>
    <name evidence="5" type="ORF">HX001_02940</name>
</gene>
<dbReference type="Pfam" id="PF12833">
    <property type="entry name" value="HTH_18"/>
    <property type="match status" value="1"/>
</dbReference>
<dbReference type="InterPro" id="IPR018060">
    <property type="entry name" value="HTH_AraC"/>
</dbReference>
<feature type="domain" description="HTH araC/xylS-type" evidence="4">
    <location>
        <begin position="186"/>
        <end position="284"/>
    </location>
</feature>
<evidence type="ECO:0000259" key="4">
    <source>
        <dbReference type="PROSITE" id="PS01124"/>
    </source>
</evidence>
<sequence>MKNNYISEQFYYLINGLKINTSSLHDLIKERGHILCHHHKIPFFVIQLVEDGYVNQTVDYKEIISKNEELVFLHPEQINKYNQVEGNVQILIFTEDFLVTSLKQKTFFSLSKLFNAKIAGKPIHVSENFKELKTIFLLISSVIKNDITNKETILNSLLFSILLLIEEIVNENNEEIIMSRESLLVSNFKELVNKEVNKKQSVEYFSEKLNVSVRTLQKAFAKADQTTAREYIDNRIIFEAKLLLIKNEMNIGEISYILGFKDLSHFSKFFKLKTGTSPKFYRKRVA</sequence>
<proteinExistence type="predicted"/>
<comment type="caution">
    <text evidence="5">The sequence shown here is derived from an EMBL/GenBank/DDBJ whole genome shotgun (WGS) entry which is preliminary data.</text>
</comment>
<keyword evidence="3" id="KW-0804">Transcription</keyword>
<name>A0AAJ1QCH2_9FLAO</name>
<keyword evidence="1" id="KW-0805">Transcription regulation</keyword>
<dbReference type="RefSeq" id="WP_150432782.1">
    <property type="nucleotide sequence ID" value="NZ_CAUPYU010000001.1"/>
</dbReference>
<dbReference type="Gene3D" id="1.10.10.60">
    <property type="entry name" value="Homeodomain-like"/>
    <property type="match status" value="1"/>
</dbReference>
<reference evidence="5" key="2">
    <citation type="journal article" date="2022" name="Sci. Total Environ.">
        <title>Prevalence, transmission, and molecular epidemiology of tet(X)-positive bacteria among humans, animals, and environmental niches in China: An epidemiological, and genomic-based study.</title>
        <authorList>
            <person name="Dong N."/>
            <person name="Zeng Y."/>
            <person name="Cai C."/>
            <person name="Sun C."/>
            <person name="Lu J."/>
            <person name="Liu C."/>
            <person name="Zhou H."/>
            <person name="Sun Q."/>
            <person name="Shu L."/>
            <person name="Wang H."/>
            <person name="Wang Y."/>
            <person name="Wang S."/>
            <person name="Wu C."/>
            <person name="Chan E.W."/>
            <person name="Chen G."/>
            <person name="Shen Z."/>
            <person name="Chen S."/>
            <person name="Zhang R."/>
        </authorList>
    </citation>
    <scope>NUCLEOTIDE SEQUENCE</scope>
    <source>
        <strain evidence="5">R655-4</strain>
    </source>
</reference>
<dbReference type="Proteomes" id="UP001170959">
    <property type="component" value="Unassembled WGS sequence"/>
</dbReference>
<evidence type="ECO:0000313" key="6">
    <source>
        <dbReference type="Proteomes" id="UP001170959"/>
    </source>
</evidence>